<dbReference type="RefSeq" id="WP_150112080.1">
    <property type="nucleotide sequence ID" value="NZ_BSOR01000015.1"/>
</dbReference>
<evidence type="ECO:0000313" key="1">
    <source>
        <dbReference type="EMBL" id="GLR63399.1"/>
    </source>
</evidence>
<proteinExistence type="predicted"/>
<comment type="caution">
    <text evidence="1">The sequence shown here is derived from an EMBL/GenBank/DDBJ whole genome shotgun (WGS) entry which is preliminary data.</text>
</comment>
<sequence>MPYINTFDRLAMQQGRQEAEERALHEKLASARQLLLLGVLSKEQIAEVLNLPLEKVTQLASE</sequence>
<dbReference type="Proteomes" id="UP001156682">
    <property type="component" value="Unassembled WGS sequence"/>
</dbReference>
<dbReference type="EMBL" id="BSOR01000015">
    <property type="protein sequence ID" value="GLR63399.1"/>
    <property type="molecule type" value="Genomic_DNA"/>
</dbReference>
<name>A0ABQ5ZTB6_9GAMM</name>
<gene>
    <name evidence="1" type="ORF">GCM10007878_08340</name>
</gene>
<organism evidence="1 2">
    <name type="scientific">Marinospirillum insulare</name>
    <dbReference type="NCBI Taxonomy" id="217169"/>
    <lineage>
        <taxon>Bacteria</taxon>
        <taxon>Pseudomonadati</taxon>
        <taxon>Pseudomonadota</taxon>
        <taxon>Gammaproteobacteria</taxon>
        <taxon>Oceanospirillales</taxon>
        <taxon>Oceanospirillaceae</taxon>
        <taxon>Marinospirillum</taxon>
    </lineage>
</organism>
<evidence type="ECO:0000313" key="2">
    <source>
        <dbReference type="Proteomes" id="UP001156682"/>
    </source>
</evidence>
<reference evidence="2" key="1">
    <citation type="journal article" date="2019" name="Int. J. Syst. Evol. Microbiol.">
        <title>The Global Catalogue of Microorganisms (GCM) 10K type strain sequencing project: providing services to taxonomists for standard genome sequencing and annotation.</title>
        <authorList>
            <consortium name="The Broad Institute Genomics Platform"/>
            <consortium name="The Broad Institute Genome Sequencing Center for Infectious Disease"/>
            <person name="Wu L."/>
            <person name="Ma J."/>
        </authorList>
    </citation>
    <scope>NUCLEOTIDE SEQUENCE [LARGE SCALE GENOMIC DNA]</scope>
    <source>
        <strain evidence="2">NBRC 100033</strain>
    </source>
</reference>
<protein>
    <submittedName>
        <fullName evidence="1">Uncharacterized protein</fullName>
    </submittedName>
</protein>
<accession>A0ABQ5ZTB6</accession>
<keyword evidence="2" id="KW-1185">Reference proteome</keyword>